<evidence type="ECO:0000313" key="3">
    <source>
        <dbReference type="Proteomes" id="UP000373449"/>
    </source>
</evidence>
<keyword evidence="1" id="KW-1133">Transmembrane helix</keyword>
<evidence type="ECO:0008006" key="4">
    <source>
        <dbReference type="Google" id="ProtNLM"/>
    </source>
</evidence>
<feature type="transmembrane region" description="Helical" evidence="1">
    <location>
        <begin position="12"/>
        <end position="32"/>
    </location>
</feature>
<accession>A0A484ZA08</accession>
<keyword evidence="1" id="KW-0472">Membrane</keyword>
<organism evidence="2 3">
    <name type="scientific">Budvicia aquatica</name>
    <dbReference type="NCBI Taxonomy" id="82979"/>
    <lineage>
        <taxon>Bacteria</taxon>
        <taxon>Pseudomonadati</taxon>
        <taxon>Pseudomonadota</taxon>
        <taxon>Gammaproteobacteria</taxon>
        <taxon>Enterobacterales</taxon>
        <taxon>Budviciaceae</taxon>
        <taxon>Budvicia</taxon>
    </lineage>
</organism>
<proteinExistence type="predicted"/>
<dbReference type="AlphaFoldDB" id="A0A484ZA08"/>
<dbReference type="EMBL" id="CAADJA010000002">
    <property type="protein sequence ID" value="VFS45168.1"/>
    <property type="molecule type" value="Genomic_DNA"/>
</dbReference>
<sequence>MQNQGNNAGSASALIGVSMFSLGAISVPLTGLKGTSSLSMALTILGCYTLAILCFTLLTKKDPVGKALV</sequence>
<gene>
    <name evidence="2" type="ORF">NCTC12282_00040</name>
</gene>
<feature type="transmembrane region" description="Helical" evidence="1">
    <location>
        <begin position="38"/>
        <end position="58"/>
    </location>
</feature>
<protein>
    <recommendedName>
        <fullName evidence="4">Sulfonamide resistance protein</fullName>
    </recommendedName>
</protein>
<evidence type="ECO:0000313" key="2">
    <source>
        <dbReference type="EMBL" id="VFS45168.1"/>
    </source>
</evidence>
<evidence type="ECO:0000256" key="1">
    <source>
        <dbReference type="SAM" id="Phobius"/>
    </source>
</evidence>
<name>A0A484ZA08_9GAMM</name>
<reference evidence="2 3" key="1">
    <citation type="submission" date="2019-03" db="EMBL/GenBank/DDBJ databases">
        <authorList>
            <consortium name="Pathogen Informatics"/>
        </authorList>
    </citation>
    <scope>NUCLEOTIDE SEQUENCE [LARGE SCALE GENOMIC DNA]</scope>
    <source>
        <strain evidence="2 3">NCTC12282</strain>
    </source>
</reference>
<dbReference type="Proteomes" id="UP000373449">
    <property type="component" value="Unassembled WGS sequence"/>
</dbReference>
<keyword evidence="1" id="KW-0812">Transmembrane</keyword>